<evidence type="ECO:0000313" key="1">
    <source>
        <dbReference type="EMBL" id="EPY08206.1"/>
    </source>
</evidence>
<dbReference type="GO" id="GO:0016740">
    <property type="term" value="F:transferase activity"/>
    <property type="evidence" value="ECO:0007669"/>
    <property type="project" value="UniProtKB-KW"/>
</dbReference>
<dbReference type="RefSeq" id="WP_021258656.1">
    <property type="nucleotide sequence ID" value="NZ_ATMT01000020.1"/>
</dbReference>
<reference evidence="1 2" key="1">
    <citation type="submission" date="2013-05" db="EMBL/GenBank/DDBJ databases">
        <authorList>
            <person name="Strain E.A."/>
            <person name="Brown E."/>
            <person name="Allard M.W."/>
            <person name="Luo Y.L."/>
        </authorList>
    </citation>
    <scope>NUCLEOTIDE SEQUENCE [LARGE SCALE GENOMIC DNA]</scope>
    <source>
        <strain evidence="1 2">TS-15</strain>
    </source>
</reference>
<dbReference type="eggNOG" id="COG5628">
    <property type="taxonomic scope" value="Bacteria"/>
</dbReference>
<dbReference type="SUPFAM" id="SSF55729">
    <property type="entry name" value="Acyl-CoA N-acyltransferases (Nat)"/>
    <property type="match status" value="1"/>
</dbReference>
<protein>
    <submittedName>
        <fullName evidence="1">GCN5-like N-acetyltransferase</fullName>
    </submittedName>
</protein>
<proteinExistence type="predicted"/>
<dbReference type="EMBL" id="ATMT01000020">
    <property type="protein sequence ID" value="EPY08206.1"/>
    <property type="molecule type" value="Genomic_DNA"/>
</dbReference>
<sequence length="105" mass="12480">MDIKLVPVTFEEKESFVNLYQFYLYDFSLYTVQDVSKDGRFEEDIDYFWEGDKLSNPYFIELSRTIVGFLVVLFEDLDTDPESTHVIYDFKNYRRNGIGKCAAKK</sequence>
<accession>S9U133</accession>
<organism evidence="1 2">
    <name type="scientific">Paenibacillus alvei TS-15</name>
    <dbReference type="NCBI Taxonomy" id="1117108"/>
    <lineage>
        <taxon>Bacteria</taxon>
        <taxon>Bacillati</taxon>
        <taxon>Bacillota</taxon>
        <taxon>Bacilli</taxon>
        <taxon>Bacillales</taxon>
        <taxon>Paenibacillaceae</taxon>
        <taxon>Paenibacillus</taxon>
    </lineage>
</organism>
<name>S9U133_PAEAL</name>
<evidence type="ECO:0000313" key="2">
    <source>
        <dbReference type="Proteomes" id="UP000015344"/>
    </source>
</evidence>
<keyword evidence="1" id="KW-0808">Transferase</keyword>
<gene>
    <name evidence="1" type="ORF">PAALTS15_05743</name>
</gene>
<comment type="caution">
    <text evidence="1">The sequence shown here is derived from an EMBL/GenBank/DDBJ whole genome shotgun (WGS) entry which is preliminary data.</text>
</comment>
<dbReference type="AlphaFoldDB" id="S9U133"/>
<dbReference type="InterPro" id="IPR016181">
    <property type="entry name" value="Acyl_CoA_acyltransferase"/>
</dbReference>
<dbReference type="PATRIC" id="fig|1117108.3.peg.1203"/>
<dbReference type="Proteomes" id="UP000015344">
    <property type="component" value="Unassembled WGS sequence"/>
</dbReference>